<keyword evidence="9" id="KW-1185">Reference proteome</keyword>
<accession>A0ABW2Q5E6</accession>
<feature type="transmembrane region" description="Helical" evidence="6">
    <location>
        <begin position="139"/>
        <end position="162"/>
    </location>
</feature>
<dbReference type="PANTHER" id="PTHR42718:SF9">
    <property type="entry name" value="MAJOR FACILITATOR SUPERFAMILY MULTIDRUG TRANSPORTER MFSC"/>
    <property type="match status" value="1"/>
</dbReference>
<feature type="transmembrane region" description="Helical" evidence="6">
    <location>
        <begin position="223"/>
        <end position="245"/>
    </location>
</feature>
<feature type="transmembrane region" description="Helical" evidence="6">
    <location>
        <begin position="387"/>
        <end position="407"/>
    </location>
</feature>
<dbReference type="InterPro" id="IPR036259">
    <property type="entry name" value="MFS_trans_sf"/>
</dbReference>
<evidence type="ECO:0000256" key="5">
    <source>
        <dbReference type="ARBA" id="ARBA00023136"/>
    </source>
</evidence>
<evidence type="ECO:0000256" key="4">
    <source>
        <dbReference type="ARBA" id="ARBA00022989"/>
    </source>
</evidence>
<dbReference type="EMBL" id="JBHTCQ010000001">
    <property type="protein sequence ID" value="MFC7404162.1"/>
    <property type="molecule type" value="Genomic_DNA"/>
</dbReference>
<comment type="subcellular location">
    <subcellularLocation>
        <location evidence="1">Cell membrane</location>
        <topology evidence="1">Multi-pass membrane protein</topology>
    </subcellularLocation>
</comment>
<feature type="transmembrane region" description="Helical" evidence="6">
    <location>
        <begin position="12"/>
        <end position="33"/>
    </location>
</feature>
<reference evidence="9" key="1">
    <citation type="journal article" date="2019" name="Int. J. Syst. Evol. Microbiol.">
        <title>The Global Catalogue of Microorganisms (GCM) 10K type strain sequencing project: providing services to taxonomists for standard genome sequencing and annotation.</title>
        <authorList>
            <consortium name="The Broad Institute Genomics Platform"/>
            <consortium name="The Broad Institute Genome Sequencing Center for Infectious Disease"/>
            <person name="Wu L."/>
            <person name="Ma J."/>
        </authorList>
    </citation>
    <scope>NUCLEOTIDE SEQUENCE [LARGE SCALE GENOMIC DNA]</scope>
    <source>
        <strain evidence="9">JCM 1490</strain>
    </source>
</reference>
<dbReference type="InterPro" id="IPR011701">
    <property type="entry name" value="MFS"/>
</dbReference>
<keyword evidence="3 6" id="KW-0812">Transmembrane</keyword>
<dbReference type="PANTHER" id="PTHR42718">
    <property type="entry name" value="MAJOR FACILITATOR SUPERFAMILY MULTIDRUG TRANSPORTER MFSC"/>
    <property type="match status" value="1"/>
</dbReference>
<evidence type="ECO:0000313" key="8">
    <source>
        <dbReference type="EMBL" id="MFC7404162.1"/>
    </source>
</evidence>
<feature type="transmembrane region" description="Helical" evidence="6">
    <location>
        <begin position="312"/>
        <end position="333"/>
    </location>
</feature>
<proteinExistence type="predicted"/>
<organism evidence="8 9">
    <name type="scientific">Georgenia alba</name>
    <dbReference type="NCBI Taxonomy" id="2233858"/>
    <lineage>
        <taxon>Bacteria</taxon>
        <taxon>Bacillati</taxon>
        <taxon>Actinomycetota</taxon>
        <taxon>Actinomycetes</taxon>
        <taxon>Micrococcales</taxon>
        <taxon>Bogoriellaceae</taxon>
        <taxon>Georgenia</taxon>
    </lineage>
</organism>
<evidence type="ECO:0000256" key="1">
    <source>
        <dbReference type="ARBA" id="ARBA00004651"/>
    </source>
</evidence>
<feature type="transmembrane region" description="Helical" evidence="6">
    <location>
        <begin position="168"/>
        <end position="190"/>
    </location>
</feature>
<feature type="domain" description="Major facilitator superfamily (MFS) profile" evidence="7">
    <location>
        <begin position="15"/>
        <end position="411"/>
    </location>
</feature>
<feature type="transmembrane region" description="Helical" evidence="6">
    <location>
        <begin position="111"/>
        <end position="132"/>
    </location>
</feature>
<dbReference type="RefSeq" id="WP_382391294.1">
    <property type="nucleotide sequence ID" value="NZ_JBHTCQ010000001.1"/>
</dbReference>
<gene>
    <name evidence="8" type="ORF">ACFQQL_03490</name>
</gene>
<dbReference type="SUPFAM" id="SSF103473">
    <property type="entry name" value="MFS general substrate transporter"/>
    <property type="match status" value="1"/>
</dbReference>
<dbReference type="InterPro" id="IPR020846">
    <property type="entry name" value="MFS_dom"/>
</dbReference>
<sequence>MTAPRAATETWRALAVWAVGLAAYVVAVTGRTSLGVAGLEAVDRFGISASVLATFSVVQLGVYAAAQIPAGMLLDRLGSRTLIASGALVLAVGQLLLAAAETVPVALCARLLIGLGDAMTLISVLRLVVAWFPSRRVPLLTQLTAMLGQLGQVVSALPFAVLLRTEGWAPAFATLGGSGVLVAVLVIAAVRDRPAERGRTPEVPGSRGGVVSVLRRPESWQGFFAHLLTLFPANSFLFLWGMPFLTVGQGLPATVAGALISATVVVGFVVGPTVGVLTGRFPHRRVVIVLATVTCSTLAWCSVLLPSGPRPLWQLALLMLAVGAGVATCSIGFDFPRTALPPQDLGTATGMVNVGGYSGSLLAVLLMGLVLDVLAPSGDFGLADLRMAFAAQGFLLALGLVGLAVALRAGRRRAATPSTAA</sequence>
<dbReference type="PROSITE" id="PS50850">
    <property type="entry name" value="MFS"/>
    <property type="match status" value="1"/>
</dbReference>
<feature type="transmembrane region" description="Helical" evidence="6">
    <location>
        <begin position="45"/>
        <end position="65"/>
    </location>
</feature>
<feature type="transmembrane region" description="Helical" evidence="6">
    <location>
        <begin position="251"/>
        <end position="274"/>
    </location>
</feature>
<evidence type="ECO:0000259" key="7">
    <source>
        <dbReference type="PROSITE" id="PS50850"/>
    </source>
</evidence>
<feature type="transmembrane region" description="Helical" evidence="6">
    <location>
        <begin position="354"/>
        <end position="375"/>
    </location>
</feature>
<feature type="transmembrane region" description="Helical" evidence="6">
    <location>
        <begin position="286"/>
        <end position="306"/>
    </location>
</feature>
<feature type="transmembrane region" description="Helical" evidence="6">
    <location>
        <begin position="77"/>
        <end position="99"/>
    </location>
</feature>
<name>A0ABW2Q5E6_9MICO</name>
<keyword evidence="5 6" id="KW-0472">Membrane</keyword>
<evidence type="ECO:0000313" key="9">
    <source>
        <dbReference type="Proteomes" id="UP001596455"/>
    </source>
</evidence>
<evidence type="ECO:0000256" key="2">
    <source>
        <dbReference type="ARBA" id="ARBA00022448"/>
    </source>
</evidence>
<keyword evidence="2" id="KW-0813">Transport</keyword>
<dbReference type="Gene3D" id="1.20.1250.20">
    <property type="entry name" value="MFS general substrate transporter like domains"/>
    <property type="match status" value="2"/>
</dbReference>
<dbReference type="Proteomes" id="UP001596455">
    <property type="component" value="Unassembled WGS sequence"/>
</dbReference>
<evidence type="ECO:0000256" key="3">
    <source>
        <dbReference type="ARBA" id="ARBA00022692"/>
    </source>
</evidence>
<comment type="caution">
    <text evidence="8">The sequence shown here is derived from an EMBL/GenBank/DDBJ whole genome shotgun (WGS) entry which is preliminary data.</text>
</comment>
<keyword evidence="4 6" id="KW-1133">Transmembrane helix</keyword>
<protein>
    <submittedName>
        <fullName evidence="8">Nitrate/nitrite transporter</fullName>
    </submittedName>
</protein>
<evidence type="ECO:0000256" key="6">
    <source>
        <dbReference type="SAM" id="Phobius"/>
    </source>
</evidence>
<dbReference type="Pfam" id="PF07690">
    <property type="entry name" value="MFS_1"/>
    <property type="match status" value="1"/>
</dbReference>